<dbReference type="CDD" id="cd01857">
    <property type="entry name" value="HSR1_MMR1"/>
    <property type="match status" value="1"/>
</dbReference>
<evidence type="ECO:0000256" key="2">
    <source>
        <dbReference type="ARBA" id="ARBA00022490"/>
    </source>
</evidence>
<feature type="domain" description="CP-type G" evidence="8">
    <location>
        <begin position="167"/>
        <end position="359"/>
    </location>
</feature>
<keyword evidence="3" id="KW-0547">Nucleotide-binding</keyword>
<dbReference type="PANTHER" id="PTHR45709">
    <property type="entry name" value="LARGE SUBUNIT GTPASE 1 HOMOLOG-RELATED"/>
    <property type="match status" value="1"/>
</dbReference>
<dbReference type="InterPro" id="IPR027417">
    <property type="entry name" value="P-loop_NTPase"/>
</dbReference>
<evidence type="ECO:0000313" key="9">
    <source>
        <dbReference type="EMBL" id="KAL3311405.1"/>
    </source>
</evidence>
<keyword evidence="4" id="KW-0378">Hydrolase</keyword>
<dbReference type="Gene3D" id="1.10.1580.10">
    <property type="match status" value="1"/>
</dbReference>
<protein>
    <recommendedName>
        <fullName evidence="6">Large subunit GTPase 1 homolog</fullName>
    </recommendedName>
</protein>
<gene>
    <name evidence="9" type="primary">NS3</name>
    <name evidence="9" type="ORF">Ciccas_010011</name>
</gene>
<dbReference type="Gene3D" id="3.40.50.300">
    <property type="entry name" value="P-loop containing nucleotide triphosphate hydrolases"/>
    <property type="match status" value="1"/>
</dbReference>
<evidence type="ECO:0000256" key="6">
    <source>
        <dbReference type="ARBA" id="ARBA00040145"/>
    </source>
</evidence>
<organism evidence="9 10">
    <name type="scientific">Cichlidogyrus casuarinus</name>
    <dbReference type="NCBI Taxonomy" id="1844966"/>
    <lineage>
        <taxon>Eukaryota</taxon>
        <taxon>Metazoa</taxon>
        <taxon>Spiralia</taxon>
        <taxon>Lophotrochozoa</taxon>
        <taxon>Platyhelminthes</taxon>
        <taxon>Monogenea</taxon>
        <taxon>Monopisthocotylea</taxon>
        <taxon>Dactylogyridea</taxon>
        <taxon>Ancyrocephalidae</taxon>
        <taxon>Cichlidogyrus</taxon>
    </lineage>
</organism>
<accession>A0ABD2PVE1</accession>
<evidence type="ECO:0000256" key="3">
    <source>
        <dbReference type="ARBA" id="ARBA00022741"/>
    </source>
</evidence>
<dbReference type="GO" id="GO:0016787">
    <property type="term" value="F:hydrolase activity"/>
    <property type="evidence" value="ECO:0007669"/>
    <property type="project" value="UniProtKB-KW"/>
</dbReference>
<dbReference type="GO" id="GO:0005737">
    <property type="term" value="C:cytoplasm"/>
    <property type="evidence" value="ECO:0007669"/>
    <property type="project" value="UniProtKB-SubCell"/>
</dbReference>
<name>A0ABD2PVE1_9PLAT</name>
<keyword evidence="2" id="KW-0963">Cytoplasm</keyword>
<dbReference type="PANTHER" id="PTHR45709:SF2">
    <property type="entry name" value="LARGE SUBUNIT GTPASE 1 HOMOLOG"/>
    <property type="match status" value="1"/>
</dbReference>
<dbReference type="GO" id="GO:0005525">
    <property type="term" value="F:GTP binding"/>
    <property type="evidence" value="ECO:0007669"/>
    <property type="project" value="UniProtKB-KW"/>
</dbReference>
<dbReference type="EMBL" id="JBJKFK010002247">
    <property type="protein sequence ID" value="KAL3311405.1"/>
    <property type="molecule type" value="Genomic_DNA"/>
</dbReference>
<dbReference type="InterPro" id="IPR030378">
    <property type="entry name" value="G_CP_dom"/>
</dbReference>
<dbReference type="PROSITE" id="PS51721">
    <property type="entry name" value="G_CP"/>
    <property type="match status" value="1"/>
</dbReference>
<dbReference type="InterPro" id="IPR006073">
    <property type="entry name" value="GTP-bd"/>
</dbReference>
<comment type="subcellular location">
    <subcellularLocation>
        <location evidence="1">Cytoplasm</location>
    </subcellularLocation>
</comment>
<dbReference type="InterPro" id="IPR023179">
    <property type="entry name" value="GTP-bd_ortho_bundle_sf"/>
</dbReference>
<evidence type="ECO:0000256" key="1">
    <source>
        <dbReference type="ARBA" id="ARBA00004496"/>
    </source>
</evidence>
<comment type="caution">
    <text evidence="9">The sequence shown here is derived from an EMBL/GenBank/DDBJ whole genome shotgun (WGS) entry which is preliminary data.</text>
</comment>
<feature type="region of interest" description="Disordered" evidence="7">
    <location>
        <begin position="611"/>
        <end position="634"/>
    </location>
</feature>
<proteinExistence type="predicted"/>
<keyword evidence="5" id="KW-0342">GTP-binding</keyword>
<evidence type="ECO:0000256" key="7">
    <source>
        <dbReference type="SAM" id="MobiDB-lite"/>
    </source>
</evidence>
<evidence type="ECO:0000256" key="5">
    <source>
        <dbReference type="ARBA" id="ARBA00023134"/>
    </source>
</evidence>
<sequence length="648" mass="73254">MPVHGNLGKSLIKQKQRQSRQYYEDRYAKNTQQDGNAKIPVKSITEETTLDSFLHEAELANADFTAGLFFSNAFNPFLVRKNVRLIENSELEGVLVLSEKLELDTLHQKLRDYLKIPRRPHWTKETTTEELHALENKAFYEWRTNIASISERDDVVITPYEKNLDFWRELWRVVERSDVLIQIVDARRPLLFHSQDLDLYVSEHSTPKSCVLLMNKSDLLSYRQRKAWASYFQSVGLKAIFWSALSHQEDHDDANDSDSTIAEEDTGRDKSWFNNPKLISKADLLTTLRSLDLGNRAENRAFTVGFIGYPNVGKSSTLNALIGAKKVSVSATPGHTKRLQTIYLSSDFMLCDCPGLVLPSFAYTRADLVVSGILPVDENRDIVGPVNIVCQQIPRSVLESVYGVMIKRPASHEDPKRLPTAHELLGALAYMRGFMTSKGVPNFDRAARIVLKDYVNGKLLYCHGPPGFQDNDFMELSDQTGMASFAPTQAQKLAESVLRVEPVEPEKNLVSDFDRLNMELNPMKNYAMGAYRSKRHIPDSQQAKPGSENDDQESCASWRTVDSSRSTCVGGASLLSGVGSSVYRSMLNGDQFDSVTAKQAWRRASEAKKGYYPVLPGQDPTQKGTARPRKRKEKLRKVYAHLDHTENY</sequence>
<evidence type="ECO:0000256" key="4">
    <source>
        <dbReference type="ARBA" id="ARBA00022801"/>
    </source>
</evidence>
<dbReference type="InterPro" id="IPR043358">
    <property type="entry name" value="GNL1-like"/>
</dbReference>
<dbReference type="AlphaFoldDB" id="A0ABD2PVE1"/>
<reference evidence="9 10" key="1">
    <citation type="submission" date="2024-11" db="EMBL/GenBank/DDBJ databases">
        <title>Adaptive evolution of stress response genes in parasites aligns with host niche diversity.</title>
        <authorList>
            <person name="Hahn C."/>
            <person name="Resl P."/>
        </authorList>
    </citation>
    <scope>NUCLEOTIDE SEQUENCE [LARGE SCALE GENOMIC DNA]</scope>
    <source>
        <strain evidence="9">EGGRZ-B1_66</strain>
        <tissue evidence="9">Body</tissue>
    </source>
</reference>
<dbReference type="Proteomes" id="UP001626550">
    <property type="component" value="Unassembled WGS sequence"/>
</dbReference>
<dbReference type="SUPFAM" id="SSF52540">
    <property type="entry name" value="P-loop containing nucleoside triphosphate hydrolases"/>
    <property type="match status" value="1"/>
</dbReference>
<evidence type="ECO:0000259" key="8">
    <source>
        <dbReference type="PROSITE" id="PS51721"/>
    </source>
</evidence>
<dbReference type="Pfam" id="PF01926">
    <property type="entry name" value="MMR_HSR1"/>
    <property type="match status" value="1"/>
</dbReference>
<keyword evidence="10" id="KW-1185">Reference proteome</keyword>
<evidence type="ECO:0000313" key="10">
    <source>
        <dbReference type="Proteomes" id="UP001626550"/>
    </source>
</evidence>